<name>A0A6M4H0V1_9PROT</name>
<dbReference type="CDD" id="cd20013">
    <property type="entry name" value="PBP1_RPA0985_benzoate-like"/>
    <property type="match status" value="1"/>
</dbReference>
<dbReference type="RefSeq" id="WP_171092776.1">
    <property type="nucleotide sequence ID" value="NZ_CP053069.1"/>
</dbReference>
<dbReference type="KEGG" id="uru:DSM104443_02513"/>
<proteinExistence type="inferred from homology"/>
<evidence type="ECO:0000259" key="4">
    <source>
        <dbReference type="Pfam" id="PF13458"/>
    </source>
</evidence>
<dbReference type="AlphaFoldDB" id="A0A6M4H0V1"/>
<evidence type="ECO:0000313" key="5">
    <source>
        <dbReference type="EMBL" id="QJR11437.1"/>
    </source>
</evidence>
<dbReference type="PANTHER" id="PTHR30483:SF6">
    <property type="entry name" value="PERIPLASMIC BINDING PROTEIN OF ABC TRANSPORTER FOR NATURAL AMINO ACIDS"/>
    <property type="match status" value="1"/>
</dbReference>
<gene>
    <name evidence="5" type="ORF">DSM104443_02513</name>
</gene>
<keyword evidence="2 3" id="KW-0732">Signal</keyword>
<dbReference type="Pfam" id="PF13458">
    <property type="entry name" value="Peripla_BP_6"/>
    <property type="match status" value="1"/>
</dbReference>
<dbReference type="InterPro" id="IPR051010">
    <property type="entry name" value="BCAA_transport"/>
</dbReference>
<dbReference type="InterPro" id="IPR028082">
    <property type="entry name" value="Peripla_BP_I"/>
</dbReference>
<evidence type="ECO:0000313" key="6">
    <source>
        <dbReference type="Proteomes" id="UP000501534"/>
    </source>
</evidence>
<evidence type="ECO:0000256" key="3">
    <source>
        <dbReference type="SAM" id="SignalP"/>
    </source>
</evidence>
<dbReference type="EMBL" id="CP053069">
    <property type="protein sequence ID" value="QJR11437.1"/>
    <property type="molecule type" value="Genomic_DNA"/>
</dbReference>
<reference evidence="5 6" key="1">
    <citation type="submission" date="2020-04" db="EMBL/GenBank/DDBJ databases">
        <title>Usitatibacter rugosus gen. nov., sp. nov. and Usitatibacter palustris sp. nov., novel members of Usitatibacteraceae fam. nov. within the order Nitrosomonadales isolated from soil.</title>
        <authorList>
            <person name="Huber K.J."/>
            <person name="Neumann-Schaal M."/>
            <person name="Geppert A."/>
            <person name="Luckner M."/>
            <person name="Wanner G."/>
            <person name="Overmann J."/>
        </authorList>
    </citation>
    <scope>NUCLEOTIDE SEQUENCE [LARGE SCALE GENOMIC DNA]</scope>
    <source>
        <strain evidence="5 6">0125_3</strain>
    </source>
</reference>
<feature type="domain" description="Leucine-binding protein" evidence="4">
    <location>
        <begin position="21"/>
        <end position="365"/>
    </location>
</feature>
<comment type="similarity">
    <text evidence="1">Belongs to the leucine-binding protein family.</text>
</comment>
<dbReference type="SUPFAM" id="SSF53822">
    <property type="entry name" value="Periplasmic binding protein-like I"/>
    <property type="match status" value="1"/>
</dbReference>
<evidence type="ECO:0000256" key="1">
    <source>
        <dbReference type="ARBA" id="ARBA00010062"/>
    </source>
</evidence>
<protein>
    <recommendedName>
        <fullName evidence="4">Leucine-binding protein domain-containing protein</fullName>
    </recommendedName>
</protein>
<dbReference type="PANTHER" id="PTHR30483">
    <property type="entry name" value="LEUCINE-SPECIFIC-BINDING PROTEIN"/>
    <property type="match status" value="1"/>
</dbReference>
<evidence type="ECO:0000256" key="2">
    <source>
        <dbReference type="ARBA" id="ARBA00022729"/>
    </source>
</evidence>
<feature type="chain" id="PRO_5026930416" description="Leucine-binding protein domain-containing protein" evidence="3">
    <location>
        <begin position="19"/>
        <end position="385"/>
    </location>
</feature>
<keyword evidence="6" id="KW-1185">Reference proteome</keyword>
<sequence>MRRILFAAAMLAAAPLFAQEPLKIGVIAPFSGPFADYGRQFEGGIKAFMKVNGSTVAGRKVEILYRDTTGPNPEIAKRHAQELVTRDKVDFLAGFGLTPEALAVADVATEAKKPMVVMNAASSIVTTKSPYIARFSMTLQQVSAPMGGWAARNGIKRVYTLVSDYAPGIDSETGFKNAFTAAGGQVVDSIRVPLRSPDFAPYLQRVKDAKPDAVFVFLPAGEQGIAFMKGFQERGLAQAGIKVIATGDITDDHVIDAMGDVSLGMITTFHYSAAHDSPENAAFLKAFAEVAADKGRPNFMAVGGYDGMAGIYEVTRKLGGKIDGDKVMEAFKGMKLASPRGAIMIDPATRDIVQTVYVRKVEKRGNSYYNVEFDKIADVKDPGKP</sequence>
<dbReference type="Proteomes" id="UP000501534">
    <property type="component" value="Chromosome"/>
</dbReference>
<dbReference type="InterPro" id="IPR028081">
    <property type="entry name" value="Leu-bd"/>
</dbReference>
<dbReference type="Gene3D" id="3.40.50.2300">
    <property type="match status" value="2"/>
</dbReference>
<accession>A0A6M4H0V1</accession>
<organism evidence="5 6">
    <name type="scientific">Usitatibacter rugosus</name>
    <dbReference type="NCBI Taxonomy" id="2732067"/>
    <lineage>
        <taxon>Bacteria</taxon>
        <taxon>Pseudomonadati</taxon>
        <taxon>Pseudomonadota</taxon>
        <taxon>Betaproteobacteria</taxon>
        <taxon>Nitrosomonadales</taxon>
        <taxon>Usitatibacteraceae</taxon>
        <taxon>Usitatibacter</taxon>
    </lineage>
</organism>
<feature type="signal peptide" evidence="3">
    <location>
        <begin position="1"/>
        <end position="18"/>
    </location>
</feature>